<comment type="caution">
    <text evidence="1">The sequence shown here is derived from an EMBL/GenBank/DDBJ whole genome shotgun (WGS) entry which is preliminary data.</text>
</comment>
<accession>A0A4Y2SG65</accession>
<evidence type="ECO:0000313" key="2">
    <source>
        <dbReference type="Proteomes" id="UP000499080"/>
    </source>
</evidence>
<reference evidence="1 2" key="1">
    <citation type="journal article" date="2019" name="Sci. Rep.">
        <title>Orb-weaving spider Araneus ventricosus genome elucidates the spidroin gene catalogue.</title>
        <authorList>
            <person name="Kono N."/>
            <person name="Nakamura H."/>
            <person name="Ohtoshi R."/>
            <person name="Moran D.A.P."/>
            <person name="Shinohara A."/>
            <person name="Yoshida Y."/>
            <person name="Fujiwara M."/>
            <person name="Mori M."/>
            <person name="Tomita M."/>
            <person name="Arakawa K."/>
        </authorList>
    </citation>
    <scope>NUCLEOTIDE SEQUENCE [LARGE SCALE GENOMIC DNA]</scope>
</reference>
<gene>
    <name evidence="1" type="ORF">AVEN_64254_1</name>
</gene>
<protein>
    <submittedName>
        <fullName evidence="1">Uncharacterized protein</fullName>
    </submittedName>
</protein>
<name>A0A4Y2SG65_ARAVE</name>
<evidence type="ECO:0000313" key="1">
    <source>
        <dbReference type="EMBL" id="GBN86270.1"/>
    </source>
</evidence>
<keyword evidence="2" id="KW-1185">Reference proteome</keyword>
<sequence>MTFQASTIFAGIPKPHVVYRYRGERTSLHDWSSLGASGQWFASSCPSGYRINAWLGGNSSFWTMPIYSHQQQSITLWEWILVLVGG</sequence>
<dbReference type="AlphaFoldDB" id="A0A4Y2SG65"/>
<dbReference type="Proteomes" id="UP000499080">
    <property type="component" value="Unassembled WGS sequence"/>
</dbReference>
<organism evidence="1 2">
    <name type="scientific">Araneus ventricosus</name>
    <name type="common">Orbweaver spider</name>
    <name type="synonym">Epeira ventricosa</name>
    <dbReference type="NCBI Taxonomy" id="182803"/>
    <lineage>
        <taxon>Eukaryota</taxon>
        <taxon>Metazoa</taxon>
        <taxon>Ecdysozoa</taxon>
        <taxon>Arthropoda</taxon>
        <taxon>Chelicerata</taxon>
        <taxon>Arachnida</taxon>
        <taxon>Araneae</taxon>
        <taxon>Araneomorphae</taxon>
        <taxon>Entelegynae</taxon>
        <taxon>Araneoidea</taxon>
        <taxon>Araneidae</taxon>
        <taxon>Araneus</taxon>
    </lineage>
</organism>
<dbReference type="EMBL" id="BGPR01021206">
    <property type="protein sequence ID" value="GBN86270.1"/>
    <property type="molecule type" value="Genomic_DNA"/>
</dbReference>
<proteinExistence type="predicted"/>